<dbReference type="Proteomes" id="UP001595867">
    <property type="component" value="Unassembled WGS sequence"/>
</dbReference>
<comment type="caution">
    <text evidence="2">The sequence shown here is derived from an EMBL/GenBank/DDBJ whole genome shotgun (WGS) entry which is preliminary data.</text>
</comment>
<keyword evidence="1" id="KW-0812">Transmembrane</keyword>
<dbReference type="RefSeq" id="WP_378066788.1">
    <property type="nucleotide sequence ID" value="NZ_JBHSBL010000013.1"/>
</dbReference>
<evidence type="ECO:0000313" key="3">
    <source>
        <dbReference type="Proteomes" id="UP001595867"/>
    </source>
</evidence>
<evidence type="ECO:0000256" key="1">
    <source>
        <dbReference type="SAM" id="Phobius"/>
    </source>
</evidence>
<keyword evidence="3" id="KW-1185">Reference proteome</keyword>
<accession>A0ABV8IRD3</accession>
<proteinExistence type="predicted"/>
<protein>
    <recommendedName>
        <fullName evidence="4">SMODS and SLOG-associating 2TM effector domain-containing protein</fullName>
    </recommendedName>
</protein>
<gene>
    <name evidence="2" type="ORF">ACFO0C_12740</name>
</gene>
<feature type="transmembrane region" description="Helical" evidence="1">
    <location>
        <begin position="6"/>
        <end position="30"/>
    </location>
</feature>
<sequence>MDINIAPLLVTGGFTLTASIASSALTLLAANRRDRRQAFEASYFRNLEHRRTFVVDFLLVYDQLRRKLLAGTADPEQHEELGELRRRLGEARTTLELFCRPETRPIIAEAERLGRRAWLGVIGREPFEVHEFAAHGRVMEEYKGVMLAAFRKDLGEVESDRQPPHK</sequence>
<evidence type="ECO:0008006" key="4">
    <source>
        <dbReference type="Google" id="ProtNLM"/>
    </source>
</evidence>
<organism evidence="2 3">
    <name type="scientific">Actinoplanes subglobosus</name>
    <dbReference type="NCBI Taxonomy" id="1547892"/>
    <lineage>
        <taxon>Bacteria</taxon>
        <taxon>Bacillati</taxon>
        <taxon>Actinomycetota</taxon>
        <taxon>Actinomycetes</taxon>
        <taxon>Micromonosporales</taxon>
        <taxon>Micromonosporaceae</taxon>
        <taxon>Actinoplanes</taxon>
    </lineage>
</organism>
<dbReference type="EMBL" id="JBHSBL010000013">
    <property type="protein sequence ID" value="MFC4065801.1"/>
    <property type="molecule type" value="Genomic_DNA"/>
</dbReference>
<name>A0ABV8IRD3_9ACTN</name>
<keyword evidence="1" id="KW-0472">Membrane</keyword>
<keyword evidence="1" id="KW-1133">Transmembrane helix</keyword>
<evidence type="ECO:0000313" key="2">
    <source>
        <dbReference type="EMBL" id="MFC4065801.1"/>
    </source>
</evidence>
<reference evidence="3" key="1">
    <citation type="journal article" date="2019" name="Int. J. Syst. Evol. Microbiol.">
        <title>The Global Catalogue of Microorganisms (GCM) 10K type strain sequencing project: providing services to taxonomists for standard genome sequencing and annotation.</title>
        <authorList>
            <consortium name="The Broad Institute Genomics Platform"/>
            <consortium name="The Broad Institute Genome Sequencing Center for Infectious Disease"/>
            <person name="Wu L."/>
            <person name="Ma J."/>
        </authorList>
    </citation>
    <scope>NUCLEOTIDE SEQUENCE [LARGE SCALE GENOMIC DNA]</scope>
    <source>
        <strain evidence="3">TBRC 5832</strain>
    </source>
</reference>